<feature type="compositionally biased region" description="Basic residues" evidence="1">
    <location>
        <begin position="204"/>
        <end position="219"/>
    </location>
</feature>
<evidence type="ECO:0000313" key="2">
    <source>
        <dbReference type="Proteomes" id="UP000079169"/>
    </source>
</evidence>
<dbReference type="GeneID" id="113467869"/>
<dbReference type="Proteomes" id="UP000079169">
    <property type="component" value="Unplaced"/>
</dbReference>
<feature type="compositionally biased region" description="Basic residues" evidence="1">
    <location>
        <begin position="182"/>
        <end position="192"/>
    </location>
</feature>
<gene>
    <name evidence="3" type="primary">LOC113467869</name>
</gene>
<name>A0A3Q0IZK2_DIACI</name>
<evidence type="ECO:0000313" key="3">
    <source>
        <dbReference type="RefSeq" id="XP_026680128.1"/>
    </source>
</evidence>
<evidence type="ECO:0000256" key="1">
    <source>
        <dbReference type="SAM" id="MobiDB-lite"/>
    </source>
</evidence>
<protein>
    <submittedName>
        <fullName evidence="3">Uncharacterized protein LOC113467869</fullName>
    </submittedName>
</protein>
<reference evidence="3" key="1">
    <citation type="submission" date="2025-08" db="UniProtKB">
        <authorList>
            <consortium name="RefSeq"/>
        </authorList>
    </citation>
    <scope>IDENTIFICATION</scope>
</reference>
<dbReference type="AlphaFoldDB" id="A0A3Q0IZK2"/>
<accession>A0A3Q0IZK2</accession>
<feature type="region of interest" description="Disordered" evidence="1">
    <location>
        <begin position="256"/>
        <end position="281"/>
    </location>
</feature>
<dbReference type="PaxDb" id="121845-A0A3Q0IZK2"/>
<sequence length="399" mass="46295">MTACQKCRSLLNTQDILNSLLGDIIERNASEFFTLLAATPGVETVDVISLDLRHHAHIIELSGVHEMPTTQSWSILARLNLNVHTYDESLVGVYFFLANAANWRLRLSVVRNSIPCRPLTAAKMSNHIYRFWREEFGYTILLHGYPRAKRKGRRTKSKVSDVANLSEPDSDDAPEIPEPKHSKNKRKTRCKTHLCPSSREHKRDGCKHKACGRKRRPKAHNSTVFYPEQSFDSARGGLHQDTSEVEEEIDEVEEEIINETKPQSLNRRHSAKPRRDPSTKVMKAAAPCMGKVKIKIVHPKCCKSCSNRSNRLKRSVYNYQISQMAINQNRFITPREKIMTKYLLSSSESLPEVLKMKSRKTDFFLNKFEREWRQELQILKRARISSRTKYKLMNYQDYY</sequence>
<proteinExistence type="predicted"/>
<dbReference type="RefSeq" id="XP_026680128.1">
    <property type="nucleotide sequence ID" value="XM_026824327.1"/>
</dbReference>
<dbReference type="KEGG" id="dci:113467869"/>
<feature type="region of interest" description="Disordered" evidence="1">
    <location>
        <begin position="151"/>
        <end position="224"/>
    </location>
</feature>
<keyword evidence="2" id="KW-1185">Reference proteome</keyword>
<organism evidence="2 3">
    <name type="scientific">Diaphorina citri</name>
    <name type="common">Asian citrus psyllid</name>
    <dbReference type="NCBI Taxonomy" id="121845"/>
    <lineage>
        <taxon>Eukaryota</taxon>
        <taxon>Metazoa</taxon>
        <taxon>Ecdysozoa</taxon>
        <taxon>Arthropoda</taxon>
        <taxon>Hexapoda</taxon>
        <taxon>Insecta</taxon>
        <taxon>Pterygota</taxon>
        <taxon>Neoptera</taxon>
        <taxon>Paraneoptera</taxon>
        <taxon>Hemiptera</taxon>
        <taxon>Sternorrhyncha</taxon>
        <taxon>Psylloidea</taxon>
        <taxon>Psyllidae</taxon>
        <taxon>Diaphorininae</taxon>
        <taxon>Diaphorina</taxon>
    </lineage>
</organism>